<evidence type="ECO:0000313" key="1">
    <source>
        <dbReference type="EMBL" id="SAZ83242.1"/>
    </source>
</evidence>
<proteinExistence type="predicted"/>
<name>A0AAX2BL25_CITAM</name>
<dbReference type="Proteomes" id="UP000245995">
    <property type="component" value="Chromosome CITRO92"/>
</dbReference>
<reference evidence="1 2" key="1">
    <citation type="submission" date="2016-04" db="EMBL/GenBank/DDBJ databases">
        <authorList>
            <person name="Regsiter A."/>
            <person name="William W."/>
        </authorList>
    </citation>
    <scope>NUCLEOTIDE SEQUENCE [LARGE SCALE GENOMIC DNA]</scope>
    <source>
        <strain evidence="1 2">92</strain>
    </source>
</reference>
<evidence type="ECO:0000313" key="2">
    <source>
        <dbReference type="Proteomes" id="UP000245995"/>
    </source>
</evidence>
<accession>A0AAX2BL25</accession>
<organism evidence="1 2">
    <name type="scientific">Citrobacter amalonaticus</name>
    <dbReference type="NCBI Taxonomy" id="35703"/>
    <lineage>
        <taxon>Bacteria</taxon>
        <taxon>Pseudomonadati</taxon>
        <taxon>Pseudomonadota</taxon>
        <taxon>Gammaproteobacteria</taxon>
        <taxon>Enterobacterales</taxon>
        <taxon>Enterobacteriaceae</taxon>
        <taxon>Citrobacter</taxon>
    </lineage>
</organism>
<dbReference type="EMBL" id="LT556085">
    <property type="protein sequence ID" value="SAZ83242.1"/>
    <property type="molecule type" value="Genomic_DNA"/>
</dbReference>
<protein>
    <recommendedName>
        <fullName evidence="3">Dihydrofolate reductase</fullName>
    </recommendedName>
</protein>
<sequence length="33" mass="3788">MLTSRYDEEYVFGNILNNSPASGIFIFSLTPKY</sequence>
<dbReference type="AlphaFoldDB" id="A0AAX2BL25"/>
<evidence type="ECO:0008006" key="3">
    <source>
        <dbReference type="Google" id="ProtNLM"/>
    </source>
</evidence>
<gene>
    <name evidence="1" type="ORF">CITRO92_3194</name>
</gene>